<organism evidence="2 3">
    <name type="scientific">Candidatus Komeilibacteria bacterium RIFCSPLOWO2_01_FULL_53_11</name>
    <dbReference type="NCBI Taxonomy" id="1798552"/>
    <lineage>
        <taxon>Bacteria</taxon>
        <taxon>Candidatus Komeiliibacteriota</taxon>
    </lineage>
</organism>
<feature type="region of interest" description="Disordered" evidence="1">
    <location>
        <begin position="1"/>
        <end position="27"/>
    </location>
</feature>
<dbReference type="EMBL" id="MHKN01000001">
    <property type="protein sequence ID" value="OGY93087.1"/>
    <property type="molecule type" value="Genomic_DNA"/>
</dbReference>
<reference evidence="2 3" key="1">
    <citation type="journal article" date="2016" name="Nat. Commun.">
        <title>Thousands of microbial genomes shed light on interconnected biogeochemical processes in an aquifer system.</title>
        <authorList>
            <person name="Anantharaman K."/>
            <person name="Brown C.T."/>
            <person name="Hug L.A."/>
            <person name="Sharon I."/>
            <person name="Castelle C.J."/>
            <person name="Probst A.J."/>
            <person name="Thomas B.C."/>
            <person name="Singh A."/>
            <person name="Wilkins M.J."/>
            <person name="Karaoz U."/>
            <person name="Brodie E.L."/>
            <person name="Williams K.H."/>
            <person name="Hubbard S.S."/>
            <person name="Banfield J.F."/>
        </authorList>
    </citation>
    <scope>NUCLEOTIDE SEQUENCE [LARGE SCALE GENOMIC DNA]</scope>
</reference>
<evidence type="ECO:0000256" key="1">
    <source>
        <dbReference type="SAM" id="MobiDB-lite"/>
    </source>
</evidence>
<sequence length="82" mass="9787">MYTVSLTPKPPRTMWTQDDASPGRRKEVVGRRSVFHRHCGIGMRRVYEFKKTPQGITYRLNNKIYFCEVCELRKTRTSEMEM</sequence>
<evidence type="ECO:0000313" key="2">
    <source>
        <dbReference type="EMBL" id="OGY93087.1"/>
    </source>
</evidence>
<dbReference type="AlphaFoldDB" id="A0A1G2BY19"/>
<dbReference type="Proteomes" id="UP000177349">
    <property type="component" value="Unassembled WGS sequence"/>
</dbReference>
<name>A0A1G2BY19_9BACT</name>
<evidence type="ECO:0000313" key="3">
    <source>
        <dbReference type="Proteomes" id="UP000177349"/>
    </source>
</evidence>
<proteinExistence type="predicted"/>
<protein>
    <submittedName>
        <fullName evidence="2">Uncharacterized protein</fullName>
    </submittedName>
</protein>
<accession>A0A1G2BY19</accession>
<gene>
    <name evidence="2" type="ORF">A3B31_02725</name>
</gene>
<comment type="caution">
    <text evidence="2">The sequence shown here is derived from an EMBL/GenBank/DDBJ whole genome shotgun (WGS) entry which is preliminary data.</text>
</comment>